<dbReference type="Gene3D" id="3.40.30.10">
    <property type="entry name" value="Glutaredoxin"/>
    <property type="match status" value="1"/>
</dbReference>
<dbReference type="RefSeq" id="WP_377850837.1">
    <property type="nucleotide sequence ID" value="NZ_JBHLZU010000006.1"/>
</dbReference>
<name>A0ABV5ZS32_9PSEU</name>
<dbReference type="InterPro" id="IPR012336">
    <property type="entry name" value="Thioredoxin-like_fold"/>
</dbReference>
<dbReference type="EMBL" id="JBHLZU010000006">
    <property type="protein sequence ID" value="MFB9903682.1"/>
    <property type="molecule type" value="Genomic_DNA"/>
</dbReference>
<keyword evidence="2" id="KW-0732">Signal</keyword>
<comment type="caution">
    <text evidence="8">The sequence shown here is derived from an EMBL/GenBank/DDBJ whole genome shotgun (WGS) entry which is preliminary data.</text>
</comment>
<evidence type="ECO:0000256" key="6">
    <source>
        <dbReference type="SAM" id="Phobius"/>
    </source>
</evidence>
<dbReference type="PANTHER" id="PTHR13887:SF14">
    <property type="entry name" value="DISULFIDE BOND FORMATION PROTEIN D"/>
    <property type="match status" value="1"/>
</dbReference>
<dbReference type="SUPFAM" id="SSF52833">
    <property type="entry name" value="Thioredoxin-like"/>
    <property type="match status" value="1"/>
</dbReference>
<evidence type="ECO:0000256" key="3">
    <source>
        <dbReference type="ARBA" id="ARBA00023002"/>
    </source>
</evidence>
<keyword evidence="6" id="KW-1133">Transmembrane helix</keyword>
<dbReference type="CDD" id="cd02972">
    <property type="entry name" value="DsbA_family"/>
    <property type="match status" value="1"/>
</dbReference>
<dbReference type="Proteomes" id="UP001589693">
    <property type="component" value="Unassembled WGS sequence"/>
</dbReference>
<organism evidence="8 9">
    <name type="scientific">Allokutzneria oryzae</name>
    <dbReference type="NCBI Taxonomy" id="1378989"/>
    <lineage>
        <taxon>Bacteria</taxon>
        <taxon>Bacillati</taxon>
        <taxon>Actinomycetota</taxon>
        <taxon>Actinomycetes</taxon>
        <taxon>Pseudonocardiales</taxon>
        <taxon>Pseudonocardiaceae</taxon>
        <taxon>Allokutzneria</taxon>
    </lineage>
</organism>
<evidence type="ECO:0000313" key="8">
    <source>
        <dbReference type="EMBL" id="MFB9903682.1"/>
    </source>
</evidence>
<sequence>MAQELAVAPHRRPPLSRKRKLLTTALVLLVAATMVGGGLFVQLRRSSPEADGYGSARTPARITAPAAITLGAPSAPHTVDVYEDPLCPYCSQFEHRFGQLLAKAVDEGKVRVTYHLLTFLDPRSATGTYSTRAAAAMLCATQENGAAFAPLHDRLMSLDAQPGENGATDRTDEELTRFAAEAGAGTGVADCLRNGTYTAVLRDTTAAVRPTIPGTPAIRLDGKPVDLGNLTDSAWADPLR</sequence>
<reference evidence="8 9" key="1">
    <citation type="submission" date="2024-09" db="EMBL/GenBank/DDBJ databases">
        <authorList>
            <person name="Sun Q."/>
            <person name="Mori K."/>
        </authorList>
    </citation>
    <scope>NUCLEOTIDE SEQUENCE [LARGE SCALE GENOMIC DNA]</scope>
    <source>
        <strain evidence="8 9">TBRC 7907</strain>
    </source>
</reference>
<evidence type="ECO:0000256" key="2">
    <source>
        <dbReference type="ARBA" id="ARBA00022729"/>
    </source>
</evidence>
<keyword evidence="3" id="KW-0560">Oxidoreductase</keyword>
<feature type="transmembrane region" description="Helical" evidence="6">
    <location>
        <begin position="21"/>
        <end position="41"/>
    </location>
</feature>
<keyword evidence="6" id="KW-0812">Transmembrane</keyword>
<protein>
    <submittedName>
        <fullName evidence="8">DsbA family protein</fullName>
    </submittedName>
</protein>
<evidence type="ECO:0000256" key="4">
    <source>
        <dbReference type="ARBA" id="ARBA00023157"/>
    </source>
</evidence>
<comment type="similarity">
    <text evidence="1">Belongs to the thioredoxin family. DsbA subfamily.</text>
</comment>
<dbReference type="PANTHER" id="PTHR13887">
    <property type="entry name" value="GLUTATHIONE S-TRANSFERASE KAPPA"/>
    <property type="match status" value="1"/>
</dbReference>
<evidence type="ECO:0000256" key="5">
    <source>
        <dbReference type="ARBA" id="ARBA00023284"/>
    </source>
</evidence>
<evidence type="ECO:0000259" key="7">
    <source>
        <dbReference type="Pfam" id="PF13462"/>
    </source>
</evidence>
<dbReference type="Pfam" id="PF13462">
    <property type="entry name" value="Thioredoxin_4"/>
    <property type="match status" value="1"/>
</dbReference>
<gene>
    <name evidence="8" type="ORF">ACFFQA_07015</name>
</gene>
<accession>A0ABV5ZS32</accession>
<keyword evidence="9" id="KW-1185">Reference proteome</keyword>
<evidence type="ECO:0000256" key="1">
    <source>
        <dbReference type="ARBA" id="ARBA00005791"/>
    </source>
</evidence>
<feature type="domain" description="Thioredoxin-like fold" evidence="7">
    <location>
        <begin position="65"/>
        <end position="226"/>
    </location>
</feature>
<keyword evidence="6" id="KW-0472">Membrane</keyword>
<evidence type="ECO:0000313" key="9">
    <source>
        <dbReference type="Proteomes" id="UP001589693"/>
    </source>
</evidence>
<proteinExistence type="inferred from homology"/>
<keyword evidence="4" id="KW-1015">Disulfide bond</keyword>
<dbReference type="InterPro" id="IPR036249">
    <property type="entry name" value="Thioredoxin-like_sf"/>
</dbReference>
<keyword evidence="5" id="KW-0676">Redox-active center</keyword>